<dbReference type="InterPro" id="IPR048293">
    <property type="entry name" value="PIF1_RRM3_pfh1"/>
</dbReference>
<comment type="catalytic activity">
    <reaction evidence="12">
        <text>ATP + H2O = ADP + phosphate + H(+)</text>
        <dbReference type="Rhea" id="RHEA:13065"/>
        <dbReference type="ChEBI" id="CHEBI:15377"/>
        <dbReference type="ChEBI" id="CHEBI:15378"/>
        <dbReference type="ChEBI" id="CHEBI:30616"/>
        <dbReference type="ChEBI" id="CHEBI:43474"/>
        <dbReference type="ChEBI" id="CHEBI:456216"/>
        <dbReference type="EC" id="5.6.2.3"/>
    </reaction>
</comment>
<evidence type="ECO:0000256" key="10">
    <source>
        <dbReference type="ARBA" id="ARBA00023235"/>
    </source>
</evidence>
<dbReference type="PANTHER" id="PTHR47642">
    <property type="entry name" value="ATP-DEPENDENT DNA HELICASE"/>
    <property type="match status" value="1"/>
</dbReference>
<evidence type="ECO:0000256" key="1">
    <source>
        <dbReference type="ARBA" id="ARBA00022741"/>
    </source>
</evidence>
<keyword evidence="6 12" id="KW-0238">DNA-binding</keyword>
<dbReference type="InterPro" id="IPR027417">
    <property type="entry name" value="P-loop_NTPase"/>
</dbReference>
<protein>
    <recommendedName>
        <fullName evidence="12">ATP-dependent DNA helicase PIF1</fullName>
        <ecNumber evidence="12">5.6.2.3</ecNumber>
    </recommendedName>
    <alternativeName>
        <fullName evidence="12">DNA 5'-3' helicase PIF1</fullName>
    </alternativeName>
    <alternativeName>
        <fullName evidence="12">DNA repair and recombination helicase PIF1</fullName>
    </alternativeName>
</protein>
<evidence type="ECO:0000256" key="5">
    <source>
        <dbReference type="ARBA" id="ARBA00022840"/>
    </source>
</evidence>
<evidence type="ECO:0000256" key="7">
    <source>
        <dbReference type="ARBA" id="ARBA00023128"/>
    </source>
</evidence>
<keyword evidence="11 12" id="KW-0539">Nucleus</keyword>
<dbReference type="GO" id="GO:0005739">
    <property type="term" value="C:mitochondrion"/>
    <property type="evidence" value="ECO:0007669"/>
    <property type="project" value="UniProtKB-SubCell"/>
</dbReference>
<feature type="binding site" evidence="12">
    <location>
        <begin position="78"/>
        <end position="85"/>
    </location>
    <ligand>
        <name>ATP</name>
        <dbReference type="ChEBI" id="CHEBI:30616"/>
    </ligand>
</feature>
<proteinExistence type="inferred from homology"/>
<comment type="subcellular location">
    <subcellularLocation>
        <location evidence="12">Nucleus</location>
    </subcellularLocation>
    <subcellularLocation>
        <location evidence="12">Mitochondrion</location>
    </subcellularLocation>
</comment>
<evidence type="ECO:0000256" key="6">
    <source>
        <dbReference type="ARBA" id="ARBA00023125"/>
    </source>
</evidence>
<dbReference type="Pfam" id="PF21530">
    <property type="entry name" value="Pif1_2B_dom"/>
    <property type="match status" value="1"/>
</dbReference>
<comment type="function">
    <text evidence="12">DNA-dependent ATPase and 5'-3' DNA helicase required for the maintenance of both mitochondrial and nuclear genome stability.</text>
</comment>
<keyword evidence="7 12" id="KW-0496">Mitochondrion</keyword>
<dbReference type="CDD" id="cd18037">
    <property type="entry name" value="DEXSc_Pif1_like"/>
    <property type="match status" value="1"/>
</dbReference>
<dbReference type="GO" id="GO:0043139">
    <property type="term" value="F:5'-3' DNA helicase activity"/>
    <property type="evidence" value="ECO:0007669"/>
    <property type="project" value="UniProtKB-UniRule"/>
</dbReference>
<reference evidence="15 16" key="1">
    <citation type="submission" date="2021-08" db="EMBL/GenBank/DDBJ databases">
        <title>Draft Genome Sequence of Phanerochaete sordida strain YK-624.</title>
        <authorList>
            <person name="Mori T."/>
            <person name="Dohra H."/>
            <person name="Suzuki T."/>
            <person name="Kawagishi H."/>
            <person name="Hirai H."/>
        </authorList>
    </citation>
    <scope>NUCLEOTIDE SEQUENCE [LARGE SCALE GENOMIC DNA]</scope>
    <source>
        <strain evidence="15 16">YK-624</strain>
    </source>
</reference>
<dbReference type="Gene3D" id="3.40.50.300">
    <property type="entry name" value="P-loop containing nucleotide triphosphate hydrolases"/>
    <property type="match status" value="1"/>
</dbReference>
<keyword evidence="3 12" id="KW-0378">Hydrolase</keyword>
<evidence type="ECO:0000256" key="9">
    <source>
        <dbReference type="ARBA" id="ARBA00023204"/>
    </source>
</evidence>
<evidence type="ECO:0000256" key="3">
    <source>
        <dbReference type="ARBA" id="ARBA00022801"/>
    </source>
</evidence>
<dbReference type="GO" id="GO:0006281">
    <property type="term" value="P:DNA repair"/>
    <property type="evidence" value="ECO:0007669"/>
    <property type="project" value="UniProtKB-UniRule"/>
</dbReference>
<dbReference type="Proteomes" id="UP000703269">
    <property type="component" value="Unassembled WGS sequence"/>
</dbReference>
<keyword evidence="5 12" id="KW-0067">ATP-binding</keyword>
<evidence type="ECO:0000256" key="11">
    <source>
        <dbReference type="ARBA" id="ARBA00023242"/>
    </source>
</evidence>
<gene>
    <name evidence="12" type="primary">PIF1</name>
    <name evidence="15" type="ORF">PsYK624_096600</name>
</gene>
<evidence type="ECO:0000313" key="16">
    <source>
        <dbReference type="Proteomes" id="UP000703269"/>
    </source>
</evidence>
<dbReference type="InterPro" id="IPR003593">
    <property type="entry name" value="AAA+_ATPase"/>
</dbReference>
<keyword evidence="8 12" id="KW-0233">DNA recombination</keyword>
<dbReference type="HAMAP" id="MF_03176">
    <property type="entry name" value="PIF1"/>
    <property type="match status" value="1"/>
</dbReference>
<evidence type="ECO:0000256" key="13">
    <source>
        <dbReference type="SAM" id="MobiDB-lite"/>
    </source>
</evidence>
<dbReference type="EMBL" id="BPQB01000032">
    <property type="protein sequence ID" value="GJE93501.1"/>
    <property type="molecule type" value="Genomic_DNA"/>
</dbReference>
<keyword evidence="2 12" id="KW-0227">DNA damage</keyword>
<name>A0A9P3GEL8_9APHY</name>
<comment type="subunit">
    <text evidence="12">Monomer.</text>
</comment>
<organism evidence="15 16">
    <name type="scientific">Phanerochaete sordida</name>
    <dbReference type="NCBI Taxonomy" id="48140"/>
    <lineage>
        <taxon>Eukaryota</taxon>
        <taxon>Fungi</taxon>
        <taxon>Dikarya</taxon>
        <taxon>Basidiomycota</taxon>
        <taxon>Agaricomycotina</taxon>
        <taxon>Agaricomycetes</taxon>
        <taxon>Polyporales</taxon>
        <taxon>Phanerochaetaceae</taxon>
        <taxon>Phanerochaete</taxon>
    </lineage>
</organism>
<evidence type="ECO:0000313" key="15">
    <source>
        <dbReference type="EMBL" id="GJE93501.1"/>
    </source>
</evidence>
<evidence type="ECO:0000256" key="8">
    <source>
        <dbReference type="ARBA" id="ARBA00023172"/>
    </source>
</evidence>
<dbReference type="PANTHER" id="PTHR47642:SF5">
    <property type="entry name" value="ATP-DEPENDENT DNA HELICASE"/>
    <property type="match status" value="1"/>
</dbReference>
<dbReference type="InterPro" id="IPR010285">
    <property type="entry name" value="DNA_helicase_pif1-like_DEAD"/>
</dbReference>
<dbReference type="AlphaFoldDB" id="A0A9P3GEL8"/>
<dbReference type="GO" id="GO:0005634">
    <property type="term" value="C:nucleus"/>
    <property type="evidence" value="ECO:0007669"/>
    <property type="project" value="UniProtKB-SubCell"/>
</dbReference>
<feature type="domain" description="AAA+ ATPase" evidence="14">
    <location>
        <begin position="70"/>
        <end position="294"/>
    </location>
</feature>
<dbReference type="CDD" id="cd18809">
    <property type="entry name" value="SF1_C_RecD"/>
    <property type="match status" value="1"/>
</dbReference>
<keyword evidence="1 12" id="KW-0547">Nucleotide-binding</keyword>
<dbReference type="SUPFAM" id="SSF52540">
    <property type="entry name" value="P-loop containing nucleoside triphosphate hydrolases"/>
    <property type="match status" value="2"/>
</dbReference>
<keyword evidence="9 12" id="KW-0234">DNA repair</keyword>
<dbReference type="InterPro" id="IPR049163">
    <property type="entry name" value="Pif1-like_2B_dom"/>
</dbReference>
<keyword evidence="10 12" id="KW-0413">Isomerase</keyword>
<evidence type="ECO:0000256" key="12">
    <source>
        <dbReference type="HAMAP-Rule" id="MF_03176"/>
    </source>
</evidence>
<dbReference type="GO" id="GO:0016787">
    <property type="term" value="F:hydrolase activity"/>
    <property type="evidence" value="ECO:0007669"/>
    <property type="project" value="UniProtKB-KW"/>
</dbReference>
<dbReference type="GO" id="GO:0003677">
    <property type="term" value="F:DNA binding"/>
    <property type="evidence" value="ECO:0007669"/>
    <property type="project" value="UniProtKB-KW"/>
</dbReference>
<dbReference type="SMART" id="SM00382">
    <property type="entry name" value="AAA"/>
    <property type="match status" value="1"/>
</dbReference>
<dbReference type="GO" id="GO:0005524">
    <property type="term" value="F:ATP binding"/>
    <property type="evidence" value="ECO:0007669"/>
    <property type="project" value="UniProtKB-UniRule"/>
</dbReference>
<feature type="compositionally biased region" description="Low complexity" evidence="13">
    <location>
        <begin position="385"/>
        <end position="398"/>
    </location>
</feature>
<feature type="DNA-binding region" evidence="12">
    <location>
        <begin position="524"/>
        <end position="543"/>
    </location>
</feature>
<feature type="region of interest" description="Disordered" evidence="13">
    <location>
        <begin position="379"/>
        <end position="445"/>
    </location>
</feature>
<sequence>MPSATTTKKRKSTGTADERAAKQPRQTLEAFFTPKVVVACAPKDEPEKVTRERVALNAEQNKVLRMVVDEGKNVFFTGSAGTGKSLLLRAIISALRKKHAKKADAVSVTASTGIASLNIGGTTIHAWGAITPGMHDIDKLISYIKTCKPAHKRWKATQVLIIDEVSMVDGQLFDTLAKLAVELRKKTNRPFGGIQLVVTGDFFQLPPVTRGGKEPFFAFQSTAWKQCIEHTVTLTQVFRQKDTTFVDLLNEMRRGEISPEARKTFVGLSRPLPQDDGLQPTELFPLRMEVDRANAARMAALTGPPCTYEARDSGAAPAEKRAKLLDAMVATRVLQLKADAQVMLVKNVDESLVNGSVGRVLGFFATSACVASVAAPVLPEASPTKPGGSKPASSAKPKSQQDVSKAPNGFVRNVQVGPDGRTPVALCPETVKENTTPPPSPSKAKARAKDEELLPLVEFSTPQGKEIVLIARDEFRSEDSEGKLLARRVQIPLVLAWAMSIHKSQGQTIQKVKVDLGRVFEKGQSYVALSRAATMEGLQVLRFDAKKVMAHPKVIEWAKTLEQTSTASA</sequence>
<dbReference type="OrthoDB" id="432234at2759"/>
<keyword evidence="16" id="KW-1185">Reference proteome</keyword>
<evidence type="ECO:0000259" key="14">
    <source>
        <dbReference type="SMART" id="SM00382"/>
    </source>
</evidence>
<evidence type="ECO:0000256" key="4">
    <source>
        <dbReference type="ARBA" id="ARBA00022806"/>
    </source>
</evidence>
<feature type="region of interest" description="Disordered" evidence="13">
    <location>
        <begin position="1"/>
        <end position="25"/>
    </location>
</feature>
<dbReference type="InterPro" id="IPR051055">
    <property type="entry name" value="PIF1_helicase"/>
</dbReference>
<comment type="similarity">
    <text evidence="12">Belongs to the helicase family. PIF1 subfamily.</text>
</comment>
<comment type="cofactor">
    <cofactor evidence="12">
        <name>Mg(2+)</name>
        <dbReference type="ChEBI" id="CHEBI:18420"/>
    </cofactor>
</comment>
<dbReference type="GO" id="GO:0006310">
    <property type="term" value="P:DNA recombination"/>
    <property type="evidence" value="ECO:0007669"/>
    <property type="project" value="UniProtKB-UniRule"/>
</dbReference>
<comment type="caution">
    <text evidence="15">The sequence shown here is derived from an EMBL/GenBank/DDBJ whole genome shotgun (WGS) entry which is preliminary data.</text>
</comment>
<accession>A0A9P3GEL8</accession>
<dbReference type="Pfam" id="PF05970">
    <property type="entry name" value="PIF1"/>
    <property type="match status" value="1"/>
</dbReference>
<keyword evidence="4 12" id="KW-0347">Helicase</keyword>
<dbReference type="EC" id="5.6.2.3" evidence="12"/>
<evidence type="ECO:0000256" key="2">
    <source>
        <dbReference type="ARBA" id="ARBA00022763"/>
    </source>
</evidence>
<dbReference type="GO" id="GO:0000723">
    <property type="term" value="P:telomere maintenance"/>
    <property type="evidence" value="ECO:0007669"/>
    <property type="project" value="InterPro"/>
</dbReference>